<evidence type="ECO:0000256" key="1">
    <source>
        <dbReference type="SAM" id="MobiDB-lite"/>
    </source>
</evidence>
<dbReference type="Pfam" id="PF06991">
    <property type="entry name" value="MFAP1"/>
    <property type="match status" value="1"/>
</dbReference>
<gene>
    <name evidence="3" type="ORF">M9Y10_002339</name>
</gene>
<comment type="caution">
    <text evidence="3">The sequence shown here is derived from an EMBL/GenBank/DDBJ whole genome shotgun (WGS) entry which is preliminary data.</text>
</comment>
<feature type="compositionally biased region" description="Acidic residues" evidence="1">
    <location>
        <begin position="10"/>
        <end position="21"/>
    </location>
</feature>
<dbReference type="EMBL" id="JAPFFF010000001">
    <property type="protein sequence ID" value="KAK8900016.1"/>
    <property type="molecule type" value="Genomic_DNA"/>
</dbReference>
<organism evidence="3 4">
    <name type="scientific">Tritrichomonas musculus</name>
    <dbReference type="NCBI Taxonomy" id="1915356"/>
    <lineage>
        <taxon>Eukaryota</taxon>
        <taxon>Metamonada</taxon>
        <taxon>Parabasalia</taxon>
        <taxon>Tritrichomonadida</taxon>
        <taxon>Tritrichomonadidae</taxon>
        <taxon>Tritrichomonas</taxon>
    </lineage>
</organism>
<dbReference type="InterPro" id="IPR033194">
    <property type="entry name" value="MFAP1"/>
</dbReference>
<dbReference type="Proteomes" id="UP001470230">
    <property type="component" value="Unassembled WGS sequence"/>
</dbReference>
<protein>
    <recommendedName>
        <fullName evidence="2">Micro-fibrillar-associated protein 1 C-terminal domain-containing protein</fullName>
    </recommendedName>
</protein>
<feature type="compositionally biased region" description="Basic and acidic residues" evidence="1">
    <location>
        <begin position="85"/>
        <end position="96"/>
    </location>
</feature>
<dbReference type="InterPro" id="IPR009730">
    <property type="entry name" value="MFAP1_C"/>
</dbReference>
<proteinExistence type="predicted"/>
<sequence>MSDYEYSDSYSDEEPNEPEDPIEIKFVGKNQRSTLKKSESDSDDEENDEEEIKKRKRESNKLAKEAAKQESSSEPEDFEPWSEPRAPEANDAKANQDVEYGLWVEREVQRLRDEVLIEAKIALDAAKTRQQKLMSDMELAKIKAKSERERRENRGHMQYMQKYYHVGAFSSMVNMEQNERARELMSRDYTTPVGEDRLDKTSLPKEMLVRGDDYRKKGRTKWTHLANEDTTTKEMRDEAKFMESNHKNPNKIEPISDIHHKKKEK</sequence>
<accession>A0ABR2LAI2</accession>
<feature type="region of interest" description="Disordered" evidence="1">
    <location>
        <begin position="1"/>
        <end position="96"/>
    </location>
</feature>
<reference evidence="3 4" key="1">
    <citation type="submission" date="2024-04" db="EMBL/GenBank/DDBJ databases">
        <title>Tritrichomonas musculus Genome.</title>
        <authorList>
            <person name="Alves-Ferreira E."/>
            <person name="Grigg M."/>
            <person name="Lorenzi H."/>
            <person name="Galac M."/>
        </authorList>
    </citation>
    <scope>NUCLEOTIDE SEQUENCE [LARGE SCALE GENOMIC DNA]</scope>
    <source>
        <strain evidence="3 4">EAF2021</strain>
    </source>
</reference>
<dbReference type="PANTHER" id="PTHR15327">
    <property type="entry name" value="MICROFIBRIL-ASSOCIATED PROTEIN"/>
    <property type="match status" value="1"/>
</dbReference>
<feature type="compositionally biased region" description="Acidic residues" evidence="1">
    <location>
        <begin position="41"/>
        <end position="50"/>
    </location>
</feature>
<evidence type="ECO:0000259" key="2">
    <source>
        <dbReference type="Pfam" id="PF06991"/>
    </source>
</evidence>
<feature type="region of interest" description="Disordered" evidence="1">
    <location>
        <begin position="241"/>
        <end position="265"/>
    </location>
</feature>
<evidence type="ECO:0000313" key="3">
    <source>
        <dbReference type="EMBL" id="KAK8900016.1"/>
    </source>
</evidence>
<feature type="compositionally biased region" description="Basic and acidic residues" evidence="1">
    <location>
        <begin position="59"/>
        <end position="68"/>
    </location>
</feature>
<name>A0ABR2LAI2_9EUKA</name>
<evidence type="ECO:0000313" key="4">
    <source>
        <dbReference type="Proteomes" id="UP001470230"/>
    </source>
</evidence>
<keyword evidence="4" id="KW-1185">Reference proteome</keyword>
<feature type="domain" description="Micro-fibrillar-associated protein 1 C-terminal" evidence="2">
    <location>
        <begin position="12"/>
        <end position="230"/>
    </location>
</feature>